<dbReference type="AlphaFoldDB" id="A0A0L0W970"/>
<dbReference type="GO" id="GO:0003677">
    <property type="term" value="F:DNA binding"/>
    <property type="evidence" value="ECO:0007669"/>
    <property type="project" value="InterPro"/>
</dbReference>
<evidence type="ECO:0000313" key="4">
    <source>
        <dbReference type="EMBL" id="KNF08089.1"/>
    </source>
</evidence>
<keyword evidence="5" id="KW-1185">Reference proteome</keyword>
<dbReference type="Pfam" id="PF07508">
    <property type="entry name" value="Recombinase"/>
    <property type="match status" value="1"/>
</dbReference>
<organism evidence="4 5">
    <name type="scientific">Gottschalkia purinilytica</name>
    <name type="common">Clostridium purinilyticum</name>
    <dbReference type="NCBI Taxonomy" id="1503"/>
    <lineage>
        <taxon>Bacteria</taxon>
        <taxon>Bacillati</taxon>
        <taxon>Bacillota</taxon>
        <taxon>Tissierellia</taxon>
        <taxon>Tissierellales</taxon>
        <taxon>Gottschalkiaceae</taxon>
        <taxon>Gottschalkia</taxon>
    </lineage>
</organism>
<feature type="domain" description="Recombinase" evidence="3">
    <location>
        <begin position="167"/>
        <end position="311"/>
    </location>
</feature>
<evidence type="ECO:0000313" key="5">
    <source>
        <dbReference type="Proteomes" id="UP000037267"/>
    </source>
</evidence>
<accession>A0A0L0W970</accession>
<dbReference type="SMART" id="SM00857">
    <property type="entry name" value="Resolvase"/>
    <property type="match status" value="1"/>
</dbReference>
<proteinExistence type="predicted"/>
<evidence type="ECO:0000256" key="1">
    <source>
        <dbReference type="SAM" id="Coils"/>
    </source>
</evidence>
<dbReference type="RefSeq" id="WP_050355732.1">
    <property type="nucleotide sequence ID" value="NZ_LGSS01000010.1"/>
</dbReference>
<protein>
    <submittedName>
        <fullName evidence="4">Resolvase</fullName>
    </submittedName>
</protein>
<sequence length="532" mass="61514">MLNTSTEYCIYLRKSRTDIEAEASGEGETLARHEKILLDLGRKLKLNITKIYKEVVSGETISSRPVMQELLSSVEQGLWRGVLVVEVERLARGDTMDQGLVSQTFKYSNTKIITPMKTYDPQDEFDEEYFEFGLFMSRREYKTINRRLQRGRLESVKEGKYVGNKPPYGYVRKKLEKEKGYTLEPHSEQADIVKLIFQLYTKGEQQSSGDYKRLGVSLIVRKLNELKIPTVNGGDWVPSTVRDILSNPVYIGKIRWNSRPQVKKMIDGRMVKERPRAKEKDMILVDGLHKAIIDNNTFNLAQEYLASNPSLPVPTRHVVKNPLAGIVICGKCNRRMNRRPYGGKYPDTLMCPVTSCDNVSSHLHLVEDKLLQTLEEWLENYKLSLESEEIENQSNVELDLIKKTIEKLDDELNTLEKQMENIHDLLEQGIYSTEKFLERSKVISEKTSSAQNDKDKLLETLRLESTKEKGKKVIIPKIERVLKLYNLVKTPAEKNELLKEVIDKVVYIKEVRGRWHGKPDDFELILYPKLND</sequence>
<feature type="coiled-coil region" evidence="1">
    <location>
        <begin position="371"/>
        <end position="428"/>
    </location>
</feature>
<dbReference type="InterPro" id="IPR050639">
    <property type="entry name" value="SSR_resolvase"/>
</dbReference>
<dbReference type="STRING" id="1503.CLPU_10c01440"/>
<comment type="caution">
    <text evidence="4">The sequence shown here is derived from an EMBL/GenBank/DDBJ whole genome shotgun (WGS) entry which is preliminary data.</text>
</comment>
<evidence type="ECO:0000259" key="3">
    <source>
        <dbReference type="PROSITE" id="PS51737"/>
    </source>
</evidence>
<dbReference type="PROSITE" id="PS51737">
    <property type="entry name" value="RECOMBINASE_DNA_BIND"/>
    <property type="match status" value="1"/>
</dbReference>
<name>A0A0L0W970_GOTPU</name>
<dbReference type="PATRIC" id="fig|1503.3.peg.146"/>
<dbReference type="EMBL" id="LGSS01000010">
    <property type="protein sequence ID" value="KNF08089.1"/>
    <property type="molecule type" value="Genomic_DNA"/>
</dbReference>
<dbReference type="InterPro" id="IPR006119">
    <property type="entry name" value="Resolv_N"/>
</dbReference>
<dbReference type="InterPro" id="IPR038109">
    <property type="entry name" value="DNA_bind_recomb_sf"/>
</dbReference>
<feature type="domain" description="Resolvase/invertase-type recombinase catalytic" evidence="2">
    <location>
        <begin position="16"/>
        <end position="159"/>
    </location>
</feature>
<dbReference type="SUPFAM" id="SSF53041">
    <property type="entry name" value="Resolvase-like"/>
    <property type="match status" value="1"/>
</dbReference>
<dbReference type="OrthoDB" id="9781670at2"/>
<dbReference type="Proteomes" id="UP000037267">
    <property type="component" value="Unassembled WGS sequence"/>
</dbReference>
<reference evidence="5" key="1">
    <citation type="submission" date="2015-07" db="EMBL/GenBank/DDBJ databases">
        <title>Draft genome sequence of the purine-degrading Gottschalkia purinilyticum DSM 1384 (formerly Clostridium purinilyticum).</title>
        <authorList>
            <person name="Poehlein A."/>
            <person name="Schiel-Bengelsdorf B."/>
            <person name="Bengelsdorf F.R."/>
            <person name="Daniel R."/>
            <person name="Duerre P."/>
        </authorList>
    </citation>
    <scope>NUCLEOTIDE SEQUENCE [LARGE SCALE GENOMIC DNA]</scope>
    <source>
        <strain evidence="5">DSM 1384</strain>
    </source>
</reference>
<dbReference type="PANTHER" id="PTHR30461:SF23">
    <property type="entry name" value="DNA RECOMBINASE-RELATED"/>
    <property type="match status" value="1"/>
</dbReference>
<dbReference type="InterPro" id="IPR011109">
    <property type="entry name" value="DNA_bind_recombinase_dom"/>
</dbReference>
<dbReference type="Gene3D" id="3.40.50.1390">
    <property type="entry name" value="Resolvase, N-terminal catalytic domain"/>
    <property type="match status" value="1"/>
</dbReference>
<dbReference type="Pfam" id="PF00239">
    <property type="entry name" value="Resolvase"/>
    <property type="match status" value="1"/>
</dbReference>
<dbReference type="Pfam" id="PF13408">
    <property type="entry name" value="Zn_ribbon_recom"/>
    <property type="match status" value="1"/>
</dbReference>
<dbReference type="InterPro" id="IPR025827">
    <property type="entry name" value="Zn_ribbon_recom_dom"/>
</dbReference>
<dbReference type="Gene3D" id="3.90.1750.20">
    <property type="entry name" value="Putative Large Serine Recombinase, Chain B, Domain 2"/>
    <property type="match status" value="1"/>
</dbReference>
<dbReference type="InterPro" id="IPR036162">
    <property type="entry name" value="Resolvase-like_N_sf"/>
</dbReference>
<evidence type="ECO:0000259" key="2">
    <source>
        <dbReference type="PROSITE" id="PS51736"/>
    </source>
</evidence>
<dbReference type="PROSITE" id="PS51736">
    <property type="entry name" value="RECOMBINASES_3"/>
    <property type="match status" value="1"/>
</dbReference>
<dbReference type="CDD" id="cd00338">
    <property type="entry name" value="Ser_Recombinase"/>
    <property type="match status" value="1"/>
</dbReference>
<gene>
    <name evidence="4" type="ORF">CLPU_10c01440</name>
</gene>
<keyword evidence="1" id="KW-0175">Coiled coil</keyword>
<dbReference type="GO" id="GO:0000150">
    <property type="term" value="F:DNA strand exchange activity"/>
    <property type="evidence" value="ECO:0007669"/>
    <property type="project" value="InterPro"/>
</dbReference>
<dbReference type="PANTHER" id="PTHR30461">
    <property type="entry name" value="DNA-INVERTASE FROM LAMBDOID PROPHAGE"/>
    <property type="match status" value="1"/>
</dbReference>